<dbReference type="Proteomes" id="UP000199729">
    <property type="component" value="Chromosome"/>
</dbReference>
<name>A0A221KFE2_VITFI</name>
<organism evidence="2 3">
    <name type="scientific">Vitreoscilla filiformis</name>
    <dbReference type="NCBI Taxonomy" id="63"/>
    <lineage>
        <taxon>Bacteria</taxon>
        <taxon>Pseudomonadati</taxon>
        <taxon>Pseudomonadota</taxon>
        <taxon>Betaproteobacteria</taxon>
        <taxon>Neisseriales</taxon>
        <taxon>Neisseriaceae</taxon>
        <taxon>Vitreoscilla</taxon>
    </lineage>
</organism>
<evidence type="ECO:0000256" key="1">
    <source>
        <dbReference type="SAM" id="Phobius"/>
    </source>
</evidence>
<evidence type="ECO:0000313" key="2">
    <source>
        <dbReference type="EMBL" id="ASM77669.1"/>
    </source>
</evidence>
<dbReference type="RefSeq" id="WP_089416726.1">
    <property type="nucleotide sequence ID" value="NZ_CP022423.1"/>
</dbReference>
<protein>
    <submittedName>
        <fullName evidence="2">Cytochrome-c oxidase cytochrome oxidase</fullName>
    </submittedName>
</protein>
<dbReference type="EMBL" id="CP022423">
    <property type="protein sequence ID" value="ASM77669.1"/>
    <property type="molecule type" value="Genomic_DNA"/>
</dbReference>
<reference evidence="2 3" key="1">
    <citation type="submission" date="2017-07" db="EMBL/GenBank/DDBJ databases">
        <title>Complete Genome Sequence of the cosmetic ferment Vitreoscilla filiformis (ATCC15551).</title>
        <authorList>
            <person name="Contreras S."/>
            <person name="Sagory-Zalkind P."/>
            <person name="Blanquart H."/>
            <person name="Iltis A."/>
            <person name="Morand S.C."/>
        </authorList>
    </citation>
    <scope>NUCLEOTIDE SEQUENCE [LARGE SCALE GENOMIC DNA]</scope>
    <source>
        <strain evidence="2 3">ATCC 15551</strain>
    </source>
</reference>
<keyword evidence="1" id="KW-0472">Membrane</keyword>
<accession>A0A221KFE2</accession>
<keyword evidence="1" id="KW-1133">Transmembrane helix</keyword>
<keyword evidence="1" id="KW-0812">Transmembrane</keyword>
<keyword evidence="3" id="KW-1185">Reference proteome</keyword>
<dbReference type="OrthoDB" id="8604580at2"/>
<dbReference type="KEGG" id="vff:VITFI_CDS1891"/>
<proteinExistence type="predicted"/>
<gene>
    <name evidence="2" type="ORF">VITFI_CDS1891</name>
</gene>
<feature type="transmembrane region" description="Helical" evidence="1">
    <location>
        <begin position="12"/>
        <end position="30"/>
    </location>
</feature>
<evidence type="ECO:0000313" key="3">
    <source>
        <dbReference type="Proteomes" id="UP000199729"/>
    </source>
</evidence>
<dbReference type="AlphaFoldDB" id="A0A221KFE2"/>
<sequence>MQWDDLNLWRSIVTVTSLVLFVGLVGWTWARRRAPVFDEAAQLPFIGGDDPVPAPRPSERK</sequence>